<keyword evidence="1" id="KW-1133">Transmembrane helix</keyword>
<dbReference type="InterPro" id="IPR003137">
    <property type="entry name" value="PA_domain"/>
</dbReference>
<dbReference type="AlphaFoldDB" id="A0AA39H932"/>
<keyword evidence="5" id="KW-1185">Reference proteome</keyword>
<accession>A0AA39H932</accession>
<feature type="transmembrane region" description="Helical" evidence="1">
    <location>
        <begin position="181"/>
        <end position="202"/>
    </location>
</feature>
<proteinExistence type="predicted"/>
<dbReference type="Gene3D" id="3.50.30.30">
    <property type="match status" value="1"/>
</dbReference>
<dbReference type="Pfam" id="PF02225">
    <property type="entry name" value="PA"/>
    <property type="match status" value="1"/>
</dbReference>
<dbReference type="EMBL" id="JAUCMV010000004">
    <property type="protein sequence ID" value="KAK0401513.1"/>
    <property type="molecule type" value="Genomic_DNA"/>
</dbReference>
<reference evidence="4" key="1">
    <citation type="submission" date="2023-06" db="EMBL/GenBank/DDBJ databases">
        <title>Genomic analysis of the entomopathogenic nematode Steinernema hermaphroditum.</title>
        <authorList>
            <person name="Schwarz E.M."/>
            <person name="Heppert J.K."/>
            <person name="Baniya A."/>
            <person name="Schwartz H.T."/>
            <person name="Tan C.-H."/>
            <person name="Antoshechkin I."/>
            <person name="Sternberg P.W."/>
            <person name="Goodrich-Blair H."/>
            <person name="Dillman A.R."/>
        </authorList>
    </citation>
    <scope>NUCLEOTIDE SEQUENCE</scope>
    <source>
        <strain evidence="4">PS9179</strain>
        <tissue evidence="4">Whole animal</tissue>
    </source>
</reference>
<sequence>MTHGYASILALVVLLPSAAPQFVVEVLESTEKGQRPVVICEATGANFGTDVFSFGPGSVGCAVPSIPGDACRNVLNPLVNSTLSCDNYFALVPRGNCSFSEKAYYVQHAFPIHFTALIVYNHPGQQPIPMSGGKFSDLVDIPVVMVDHACMINTERYSAEKGYLCVVKAKPAIGHFDLEKYLVPFGAVVLFCFIILLIPMVIHCCRKRRRKARQGIWRPNLKKQPPTSKFKKGITQNLEPSDGILGHLLESHGVKATSVRTLRNAKTVYTVEPVSTCEFCTEGIFASDHDFFIHTWKSHIREGDELKSIRRPYKMILDIHVEEGTDGVSVNFDAPLAAGSYKVLKLYKSRCS</sequence>
<keyword evidence="1" id="KW-0472">Membrane</keyword>
<evidence type="ECO:0000256" key="1">
    <source>
        <dbReference type="SAM" id="Phobius"/>
    </source>
</evidence>
<feature type="domain" description="PA" evidence="3">
    <location>
        <begin position="78"/>
        <end position="148"/>
    </location>
</feature>
<keyword evidence="2" id="KW-0732">Signal</keyword>
<evidence type="ECO:0000259" key="3">
    <source>
        <dbReference type="Pfam" id="PF02225"/>
    </source>
</evidence>
<protein>
    <recommendedName>
        <fullName evidence="3">PA domain-containing protein</fullName>
    </recommendedName>
</protein>
<evidence type="ECO:0000256" key="2">
    <source>
        <dbReference type="SAM" id="SignalP"/>
    </source>
</evidence>
<feature type="signal peptide" evidence="2">
    <location>
        <begin position="1"/>
        <end position="20"/>
    </location>
</feature>
<feature type="chain" id="PRO_5041431874" description="PA domain-containing protein" evidence="2">
    <location>
        <begin position="21"/>
        <end position="352"/>
    </location>
</feature>
<dbReference type="Proteomes" id="UP001175271">
    <property type="component" value="Unassembled WGS sequence"/>
</dbReference>
<evidence type="ECO:0000313" key="5">
    <source>
        <dbReference type="Proteomes" id="UP001175271"/>
    </source>
</evidence>
<gene>
    <name evidence="4" type="ORF">QR680_015830</name>
</gene>
<comment type="caution">
    <text evidence="4">The sequence shown here is derived from an EMBL/GenBank/DDBJ whole genome shotgun (WGS) entry which is preliminary data.</text>
</comment>
<keyword evidence="1" id="KW-0812">Transmembrane</keyword>
<name>A0AA39H932_9BILA</name>
<evidence type="ECO:0000313" key="4">
    <source>
        <dbReference type="EMBL" id="KAK0401513.1"/>
    </source>
</evidence>
<organism evidence="4 5">
    <name type="scientific">Steinernema hermaphroditum</name>
    <dbReference type="NCBI Taxonomy" id="289476"/>
    <lineage>
        <taxon>Eukaryota</taxon>
        <taxon>Metazoa</taxon>
        <taxon>Ecdysozoa</taxon>
        <taxon>Nematoda</taxon>
        <taxon>Chromadorea</taxon>
        <taxon>Rhabditida</taxon>
        <taxon>Tylenchina</taxon>
        <taxon>Panagrolaimomorpha</taxon>
        <taxon>Strongyloidoidea</taxon>
        <taxon>Steinernematidae</taxon>
        <taxon>Steinernema</taxon>
    </lineage>
</organism>